<dbReference type="Gene3D" id="3.40.50.2300">
    <property type="match status" value="1"/>
</dbReference>
<gene>
    <name evidence="5" type="ORF">EO244_01000</name>
</gene>
<evidence type="ECO:0000313" key="6">
    <source>
        <dbReference type="Proteomes" id="UP000289703"/>
    </source>
</evidence>
<evidence type="ECO:0000256" key="3">
    <source>
        <dbReference type="PROSITE-ProRule" id="PRU00169"/>
    </source>
</evidence>
<name>A0A4Q1JQL1_9BACT</name>
<evidence type="ECO:0000256" key="1">
    <source>
        <dbReference type="ARBA" id="ARBA00022553"/>
    </source>
</evidence>
<comment type="caution">
    <text evidence="5">The sequence shown here is derived from an EMBL/GenBank/DDBJ whole genome shotgun (WGS) entry which is preliminary data.</text>
</comment>
<dbReference type="EMBL" id="SAXA01000001">
    <property type="protein sequence ID" value="RXQ97739.1"/>
    <property type="molecule type" value="Genomic_DNA"/>
</dbReference>
<reference evidence="5 6" key="1">
    <citation type="submission" date="2019-01" db="EMBL/GenBank/DDBJ databases">
        <title>Ancylomarina salipaludis sp. nov., isolated from a salt marsh.</title>
        <authorList>
            <person name="Yoon J.-H."/>
        </authorList>
    </citation>
    <scope>NUCLEOTIDE SEQUENCE [LARGE SCALE GENOMIC DNA]</scope>
    <source>
        <strain evidence="5 6">SHSM-M15</strain>
    </source>
</reference>
<keyword evidence="2" id="KW-0902">Two-component regulatory system</keyword>
<proteinExistence type="predicted"/>
<organism evidence="5 6">
    <name type="scientific">Ancylomarina salipaludis</name>
    <dbReference type="NCBI Taxonomy" id="2501299"/>
    <lineage>
        <taxon>Bacteria</taxon>
        <taxon>Pseudomonadati</taxon>
        <taxon>Bacteroidota</taxon>
        <taxon>Bacteroidia</taxon>
        <taxon>Marinilabiliales</taxon>
        <taxon>Marinifilaceae</taxon>
        <taxon>Ancylomarina</taxon>
    </lineage>
</organism>
<dbReference type="PANTHER" id="PTHR45339">
    <property type="entry name" value="HYBRID SIGNAL TRANSDUCTION HISTIDINE KINASE J"/>
    <property type="match status" value="1"/>
</dbReference>
<dbReference type="PANTHER" id="PTHR45339:SF1">
    <property type="entry name" value="HYBRID SIGNAL TRANSDUCTION HISTIDINE KINASE J"/>
    <property type="match status" value="1"/>
</dbReference>
<evidence type="ECO:0000313" key="5">
    <source>
        <dbReference type="EMBL" id="RXQ97739.1"/>
    </source>
</evidence>
<dbReference type="SMART" id="SM00448">
    <property type="entry name" value="REC"/>
    <property type="match status" value="1"/>
</dbReference>
<feature type="domain" description="Response regulatory" evidence="4">
    <location>
        <begin position="45"/>
        <end position="165"/>
    </location>
</feature>
<dbReference type="SUPFAM" id="SSF52172">
    <property type="entry name" value="CheY-like"/>
    <property type="match status" value="1"/>
</dbReference>
<dbReference type="InterPro" id="IPR001789">
    <property type="entry name" value="Sig_transdc_resp-reg_receiver"/>
</dbReference>
<dbReference type="PROSITE" id="PS50110">
    <property type="entry name" value="RESPONSE_REGULATORY"/>
    <property type="match status" value="1"/>
</dbReference>
<dbReference type="CDD" id="cd17546">
    <property type="entry name" value="REC_hyHK_CKI1_RcsC-like"/>
    <property type="match status" value="1"/>
</dbReference>
<dbReference type="GO" id="GO:0000160">
    <property type="term" value="P:phosphorelay signal transduction system"/>
    <property type="evidence" value="ECO:0007669"/>
    <property type="project" value="UniProtKB-KW"/>
</dbReference>
<sequence>MGGKITLQSKEDVGSEFMFELKFEYKEQEMTTIQKSYEDLPQDLSILVAEDNPINQKVAVLTLRQLGLTCDVAKNGLEALQMYKEKNYDIILMDMQMPVLDGINASEKIRNYEANMNIGNTCYIIALTANVSYEDKQHCINSGMNNFICKPFKKEDLRAVISQGVKTVQKYD</sequence>
<accession>A0A4Q1JQL1</accession>
<keyword evidence="1 3" id="KW-0597">Phosphoprotein</keyword>
<evidence type="ECO:0000259" key="4">
    <source>
        <dbReference type="PROSITE" id="PS50110"/>
    </source>
</evidence>
<dbReference type="AlphaFoldDB" id="A0A4Q1JQL1"/>
<keyword evidence="6" id="KW-1185">Reference proteome</keyword>
<dbReference type="Pfam" id="PF00072">
    <property type="entry name" value="Response_reg"/>
    <property type="match status" value="1"/>
</dbReference>
<dbReference type="Proteomes" id="UP000289703">
    <property type="component" value="Unassembled WGS sequence"/>
</dbReference>
<feature type="modified residue" description="4-aspartylphosphate" evidence="3">
    <location>
        <position position="94"/>
    </location>
</feature>
<protein>
    <submittedName>
        <fullName evidence="5">Response regulator</fullName>
    </submittedName>
</protein>
<evidence type="ECO:0000256" key="2">
    <source>
        <dbReference type="ARBA" id="ARBA00023012"/>
    </source>
</evidence>
<dbReference type="InterPro" id="IPR011006">
    <property type="entry name" value="CheY-like_superfamily"/>
</dbReference>
<dbReference type="OrthoDB" id="9796457at2"/>